<evidence type="ECO:0000256" key="6">
    <source>
        <dbReference type="HAMAP-Rule" id="MF_00073"/>
    </source>
</evidence>
<dbReference type="InterPro" id="IPR011605">
    <property type="entry name" value="NusB_fam"/>
</dbReference>
<evidence type="ECO:0000313" key="8">
    <source>
        <dbReference type="EMBL" id="HIQ67634.1"/>
    </source>
</evidence>
<organism evidence="8 9">
    <name type="scientific">Candidatus Faecousia excrementigallinarum</name>
    <dbReference type="NCBI Taxonomy" id="2840806"/>
    <lineage>
        <taxon>Bacteria</taxon>
        <taxon>Bacillati</taxon>
        <taxon>Bacillota</taxon>
        <taxon>Clostridia</taxon>
        <taxon>Eubacteriales</taxon>
        <taxon>Oscillospiraceae</taxon>
        <taxon>Faecousia</taxon>
    </lineage>
</organism>
<evidence type="ECO:0000256" key="2">
    <source>
        <dbReference type="ARBA" id="ARBA00022814"/>
    </source>
</evidence>
<dbReference type="PANTHER" id="PTHR11078:SF3">
    <property type="entry name" value="ANTITERMINATION NUSB DOMAIN-CONTAINING PROTEIN"/>
    <property type="match status" value="1"/>
</dbReference>
<gene>
    <name evidence="6 8" type="primary">nusB</name>
    <name evidence="8" type="ORF">IAB74_03885</name>
</gene>
<keyword evidence="4 6" id="KW-0805">Transcription regulation</keyword>
<keyword evidence="5 6" id="KW-0804">Transcription</keyword>
<dbReference type="InterPro" id="IPR035926">
    <property type="entry name" value="NusB-like_sf"/>
</dbReference>
<comment type="function">
    <text evidence="6">Involved in transcription antitermination. Required for transcription of ribosomal RNA (rRNA) genes. Binds specifically to the boxA antiterminator sequence of the ribosomal RNA (rrn) operons.</text>
</comment>
<dbReference type="Gene3D" id="1.10.940.10">
    <property type="entry name" value="NusB-like"/>
    <property type="match status" value="1"/>
</dbReference>
<reference evidence="8" key="1">
    <citation type="submission" date="2020-10" db="EMBL/GenBank/DDBJ databases">
        <authorList>
            <person name="Gilroy R."/>
        </authorList>
    </citation>
    <scope>NUCLEOTIDE SEQUENCE</scope>
    <source>
        <strain evidence="8">13361</strain>
    </source>
</reference>
<comment type="caution">
    <text evidence="8">The sequence shown here is derived from an EMBL/GenBank/DDBJ whole genome shotgun (WGS) entry which is preliminary data.</text>
</comment>
<comment type="similarity">
    <text evidence="1 6">Belongs to the NusB family.</text>
</comment>
<evidence type="ECO:0000256" key="5">
    <source>
        <dbReference type="ARBA" id="ARBA00023163"/>
    </source>
</evidence>
<dbReference type="Proteomes" id="UP000886796">
    <property type="component" value="Unassembled WGS sequence"/>
</dbReference>
<dbReference type="HAMAP" id="MF_00073">
    <property type="entry name" value="NusB"/>
    <property type="match status" value="1"/>
</dbReference>
<keyword evidence="2 6" id="KW-0889">Transcription antitermination</keyword>
<dbReference type="GO" id="GO:0003723">
    <property type="term" value="F:RNA binding"/>
    <property type="evidence" value="ECO:0007669"/>
    <property type="project" value="UniProtKB-UniRule"/>
</dbReference>
<evidence type="ECO:0000256" key="1">
    <source>
        <dbReference type="ARBA" id="ARBA00005952"/>
    </source>
</evidence>
<dbReference type="Pfam" id="PF01029">
    <property type="entry name" value="NusB"/>
    <property type="match status" value="1"/>
</dbReference>
<keyword evidence="3 6" id="KW-0694">RNA-binding</keyword>
<evidence type="ECO:0000313" key="9">
    <source>
        <dbReference type="Proteomes" id="UP000886796"/>
    </source>
</evidence>
<evidence type="ECO:0000259" key="7">
    <source>
        <dbReference type="Pfam" id="PF01029"/>
    </source>
</evidence>
<dbReference type="GO" id="GO:0006353">
    <property type="term" value="P:DNA-templated transcription termination"/>
    <property type="evidence" value="ECO:0007669"/>
    <property type="project" value="UniProtKB-UniRule"/>
</dbReference>
<dbReference type="GO" id="GO:0005829">
    <property type="term" value="C:cytosol"/>
    <property type="evidence" value="ECO:0007669"/>
    <property type="project" value="TreeGrafter"/>
</dbReference>
<protein>
    <recommendedName>
        <fullName evidence="6">Transcription antitermination protein NusB</fullName>
    </recommendedName>
    <alternativeName>
        <fullName evidence="6">Antitermination factor NusB</fullName>
    </alternativeName>
</protein>
<reference evidence="8" key="2">
    <citation type="journal article" date="2021" name="PeerJ">
        <title>Extensive microbial diversity within the chicken gut microbiome revealed by metagenomics and culture.</title>
        <authorList>
            <person name="Gilroy R."/>
            <person name="Ravi A."/>
            <person name="Getino M."/>
            <person name="Pursley I."/>
            <person name="Horton D.L."/>
            <person name="Alikhan N.F."/>
            <person name="Baker D."/>
            <person name="Gharbi K."/>
            <person name="Hall N."/>
            <person name="Watson M."/>
            <person name="Adriaenssens E.M."/>
            <person name="Foster-Nyarko E."/>
            <person name="Jarju S."/>
            <person name="Secka A."/>
            <person name="Antonio M."/>
            <person name="Oren A."/>
            <person name="Chaudhuri R.R."/>
            <person name="La Ragione R."/>
            <person name="Hildebrand F."/>
            <person name="Pallen M.J."/>
        </authorList>
    </citation>
    <scope>NUCLEOTIDE SEQUENCE</scope>
    <source>
        <strain evidence="8">13361</strain>
    </source>
</reference>
<sequence length="152" mass="17255">MTRANARELAIHLIYSRDFTGEEPEQLVAARLERRYYENLEGENPLYAERPSRAQRAYIDQVVSGVANREDELNDYIQKYSIGWDVSRISRLTRTIMQLAIFEMLYMSDVPTGVAISEAVRLAKLYDGDDTGAFVNGVLGAFARGQKEEVKA</sequence>
<name>A0A9D0Z1W6_9FIRM</name>
<feature type="domain" description="NusB/RsmB/TIM44" evidence="7">
    <location>
        <begin position="5"/>
        <end position="144"/>
    </location>
</feature>
<proteinExistence type="inferred from homology"/>
<accession>A0A9D0Z1W6</accession>
<dbReference type="NCBIfam" id="TIGR01951">
    <property type="entry name" value="nusB"/>
    <property type="match status" value="1"/>
</dbReference>
<dbReference type="GO" id="GO:0031564">
    <property type="term" value="P:transcription antitermination"/>
    <property type="evidence" value="ECO:0007669"/>
    <property type="project" value="UniProtKB-KW"/>
</dbReference>
<dbReference type="AlphaFoldDB" id="A0A9D0Z1W6"/>
<dbReference type="InterPro" id="IPR006027">
    <property type="entry name" value="NusB_RsmB_TIM44"/>
</dbReference>
<dbReference type="SUPFAM" id="SSF48013">
    <property type="entry name" value="NusB-like"/>
    <property type="match status" value="1"/>
</dbReference>
<evidence type="ECO:0000256" key="3">
    <source>
        <dbReference type="ARBA" id="ARBA00022884"/>
    </source>
</evidence>
<dbReference type="EMBL" id="DVFK01000058">
    <property type="protein sequence ID" value="HIQ67634.1"/>
    <property type="molecule type" value="Genomic_DNA"/>
</dbReference>
<dbReference type="PANTHER" id="PTHR11078">
    <property type="entry name" value="N UTILIZATION SUBSTANCE PROTEIN B-RELATED"/>
    <property type="match status" value="1"/>
</dbReference>
<evidence type="ECO:0000256" key="4">
    <source>
        <dbReference type="ARBA" id="ARBA00023015"/>
    </source>
</evidence>